<feature type="region of interest" description="Disordered" evidence="1">
    <location>
        <begin position="487"/>
        <end position="517"/>
    </location>
</feature>
<reference evidence="2 3" key="1">
    <citation type="submission" date="2016-11" db="EMBL/GenBank/DDBJ databases">
        <title>The macronuclear genome of Stentor coeruleus: a giant cell with tiny introns.</title>
        <authorList>
            <person name="Slabodnick M."/>
            <person name="Ruby J.G."/>
            <person name="Reiff S.B."/>
            <person name="Swart E.C."/>
            <person name="Gosai S."/>
            <person name="Prabakaran S."/>
            <person name="Witkowska E."/>
            <person name="Larue G.E."/>
            <person name="Fisher S."/>
            <person name="Freeman R.M."/>
            <person name="Gunawardena J."/>
            <person name="Chu W."/>
            <person name="Stover N.A."/>
            <person name="Gregory B.D."/>
            <person name="Nowacki M."/>
            <person name="Derisi J."/>
            <person name="Roy S.W."/>
            <person name="Marshall W.F."/>
            <person name="Sood P."/>
        </authorList>
    </citation>
    <scope>NUCLEOTIDE SEQUENCE [LARGE SCALE GENOMIC DNA]</scope>
    <source>
        <strain evidence="2">WM001</strain>
    </source>
</reference>
<dbReference type="OrthoDB" id="193650at2759"/>
<dbReference type="Proteomes" id="UP000187209">
    <property type="component" value="Unassembled WGS sequence"/>
</dbReference>
<organism evidence="2 3">
    <name type="scientific">Stentor coeruleus</name>
    <dbReference type="NCBI Taxonomy" id="5963"/>
    <lineage>
        <taxon>Eukaryota</taxon>
        <taxon>Sar</taxon>
        <taxon>Alveolata</taxon>
        <taxon>Ciliophora</taxon>
        <taxon>Postciliodesmatophora</taxon>
        <taxon>Heterotrichea</taxon>
        <taxon>Heterotrichida</taxon>
        <taxon>Stentoridae</taxon>
        <taxon>Stentor</taxon>
    </lineage>
</organism>
<dbReference type="AlphaFoldDB" id="A0A1R2BE35"/>
<dbReference type="EMBL" id="MPUH01000714">
    <property type="protein sequence ID" value="OMJ75029.1"/>
    <property type="molecule type" value="Genomic_DNA"/>
</dbReference>
<protein>
    <submittedName>
        <fullName evidence="2">Uncharacterized protein</fullName>
    </submittedName>
</protein>
<comment type="caution">
    <text evidence="2">The sequence shown here is derived from an EMBL/GenBank/DDBJ whole genome shotgun (WGS) entry which is preliminary data.</text>
</comment>
<evidence type="ECO:0000313" key="3">
    <source>
        <dbReference type="Proteomes" id="UP000187209"/>
    </source>
</evidence>
<sequence>MKANPTKVESKKQTEESEKVEEVEVVLLDPSEFNVGFMLAQETIDLVMECMMKALYDKEIARKAIPYGITSVECLILSVIESFYLRIDSEIEWEFDELEEPVPTLIDSWARSVIPVHKKFKRQESTVTSVLNDTKSNTFRTTFNKTKLFKKNLKPTPQIYDEEVKIEPIDYKERSFDEHEEFMRLKKERDNKVKLIEKERLKQVKLEEKKKRNMIMLKFGGKVPNYTHDSKGGLIVITPLKILKNSDYEQVGYKIKEPEVQEVEQKNLPPIIETFSPYVTRHPTQSSHMKLEPLEQTKKVKGAIDLDKLRLAPGVFLEKLLSPEEAEHALLTKSLKKVQSERKIANSQSQSIKKESVTLKPIQNSKLLESLPETSPDPQGHTFSNSQSLSTLPIKKPSKDVVKVYKQLSGNEELTPVDIFNLKLLTNKEWGLNPPYSIPKVLAKVPKTLTTRENWEIYGHIMKKNLNNPFASSKDLLIIPEEFKKPRDRPFIEKKKHKSKQPPPPFGLTMSLPAKKL</sequence>
<evidence type="ECO:0000256" key="1">
    <source>
        <dbReference type="SAM" id="MobiDB-lite"/>
    </source>
</evidence>
<feature type="region of interest" description="Disordered" evidence="1">
    <location>
        <begin position="369"/>
        <end position="391"/>
    </location>
</feature>
<accession>A0A1R2BE35</accession>
<keyword evidence="3" id="KW-1185">Reference proteome</keyword>
<evidence type="ECO:0000313" key="2">
    <source>
        <dbReference type="EMBL" id="OMJ75029.1"/>
    </source>
</evidence>
<name>A0A1R2BE35_9CILI</name>
<proteinExistence type="predicted"/>
<gene>
    <name evidence="2" type="ORF">SteCoe_25910</name>
</gene>